<dbReference type="Pfam" id="PF13478">
    <property type="entry name" value="XdhC_C"/>
    <property type="match status" value="1"/>
</dbReference>
<accession>A0A840SJI0</accession>
<proteinExistence type="predicted"/>
<name>A0A840SJI0_9RHOB</name>
<keyword evidence="4" id="KW-1185">Reference proteome</keyword>
<dbReference type="NCBIfam" id="TIGR02964">
    <property type="entry name" value="xanthine_xdhC"/>
    <property type="match status" value="1"/>
</dbReference>
<dbReference type="InterPro" id="IPR052698">
    <property type="entry name" value="MoCofactor_Util/Proc"/>
</dbReference>
<dbReference type="PANTHER" id="PTHR30388:SF6">
    <property type="entry name" value="XANTHINE DEHYDROGENASE SUBUNIT A-RELATED"/>
    <property type="match status" value="1"/>
</dbReference>
<evidence type="ECO:0000313" key="3">
    <source>
        <dbReference type="EMBL" id="MBB5220308.1"/>
    </source>
</evidence>
<dbReference type="Pfam" id="PF02625">
    <property type="entry name" value="XdhC_CoxI"/>
    <property type="match status" value="1"/>
</dbReference>
<dbReference type="Proteomes" id="UP000549457">
    <property type="component" value="Unassembled WGS sequence"/>
</dbReference>
<dbReference type="InterPro" id="IPR027051">
    <property type="entry name" value="XdhC_Rossmann_dom"/>
</dbReference>
<evidence type="ECO:0000259" key="2">
    <source>
        <dbReference type="Pfam" id="PF13478"/>
    </source>
</evidence>
<dbReference type="EMBL" id="JACHFM010000001">
    <property type="protein sequence ID" value="MBB5220308.1"/>
    <property type="molecule type" value="Genomic_DNA"/>
</dbReference>
<dbReference type="AlphaFoldDB" id="A0A840SJI0"/>
<dbReference type="SUPFAM" id="SSF51735">
    <property type="entry name" value="NAD(P)-binding Rossmann-fold domains"/>
    <property type="match status" value="1"/>
</dbReference>
<dbReference type="Gene3D" id="3.40.50.720">
    <property type="entry name" value="NAD(P)-binding Rossmann-like Domain"/>
    <property type="match status" value="1"/>
</dbReference>
<reference evidence="3 4" key="1">
    <citation type="submission" date="2020-08" db="EMBL/GenBank/DDBJ databases">
        <title>Genomic Encyclopedia of Type Strains, Phase IV (KMG-IV): sequencing the most valuable type-strain genomes for metagenomic binning, comparative biology and taxonomic classification.</title>
        <authorList>
            <person name="Goeker M."/>
        </authorList>
    </citation>
    <scope>NUCLEOTIDE SEQUENCE [LARGE SCALE GENOMIC DNA]</scope>
    <source>
        <strain evidence="3 4">DSM 101730</strain>
    </source>
</reference>
<evidence type="ECO:0000259" key="1">
    <source>
        <dbReference type="Pfam" id="PF02625"/>
    </source>
</evidence>
<dbReference type="InterPro" id="IPR036291">
    <property type="entry name" value="NAD(P)-bd_dom_sf"/>
</dbReference>
<comment type="caution">
    <text evidence="3">The sequence shown here is derived from an EMBL/GenBank/DDBJ whole genome shotgun (WGS) entry which is preliminary data.</text>
</comment>
<protein>
    <submittedName>
        <fullName evidence="3">Xanthine dehydrogenase accessory factor</fullName>
    </submittedName>
</protein>
<feature type="domain" description="XdhC Rossmann" evidence="2">
    <location>
        <begin position="119"/>
        <end position="259"/>
    </location>
</feature>
<gene>
    <name evidence="3" type="ORF">HNP73_000229</name>
</gene>
<dbReference type="InterPro" id="IPR003777">
    <property type="entry name" value="XdhC_CoxI"/>
</dbReference>
<dbReference type="InterPro" id="IPR014308">
    <property type="entry name" value="Xanthine_DH_XdhC"/>
</dbReference>
<organism evidence="3 4">
    <name type="scientific">Amaricoccus macauensis</name>
    <dbReference type="NCBI Taxonomy" id="57001"/>
    <lineage>
        <taxon>Bacteria</taxon>
        <taxon>Pseudomonadati</taxon>
        <taxon>Pseudomonadota</taxon>
        <taxon>Alphaproteobacteria</taxon>
        <taxon>Rhodobacterales</taxon>
        <taxon>Paracoccaceae</taxon>
        <taxon>Amaricoccus</taxon>
    </lineage>
</organism>
<dbReference type="PANTHER" id="PTHR30388">
    <property type="entry name" value="ALDEHYDE OXIDOREDUCTASE MOLYBDENUM COFACTOR ASSEMBLY PROTEIN"/>
    <property type="match status" value="1"/>
</dbReference>
<feature type="domain" description="XdhC- CoxI" evidence="1">
    <location>
        <begin position="12"/>
        <end position="69"/>
    </location>
</feature>
<dbReference type="RefSeq" id="WP_184146289.1">
    <property type="nucleotide sequence ID" value="NZ_JACHFM010000001.1"/>
</dbReference>
<evidence type="ECO:0000313" key="4">
    <source>
        <dbReference type="Proteomes" id="UP000549457"/>
    </source>
</evidence>
<sequence length="271" mass="28554">MTVRPDEIAGLRARTVAALVEVAEARGSTPRESGAWMVVTKGTILGTIGGGQLEYMAIDAARAMLARGDDSETLDIPLGPEIGQCCGGRTVLTCTRLDDAGWEALAAMAEREYRALPAVLIFGAGHVGRALAAALALLPVRPVLIDQRPEEIALAPPRVEAVMTAIPEAEVATAPPGSAFVILTHDHALDFLIAREALARGDAAYVGMIGSKTKRVTFERWLARTEDPPSPESLVSPIGAAGRPDKRPEVIAAFVATEILAALVMRAPLRV</sequence>